<dbReference type="InterPro" id="IPR018062">
    <property type="entry name" value="HTH_AraC-typ_CS"/>
</dbReference>
<evidence type="ECO:0000256" key="3">
    <source>
        <dbReference type="ARBA" id="ARBA00023163"/>
    </source>
</evidence>
<reference evidence="7 8" key="1">
    <citation type="submission" date="2017-05" db="EMBL/GenBank/DDBJ databases">
        <authorList>
            <person name="Varghese N."/>
            <person name="Submissions S."/>
        </authorList>
    </citation>
    <scope>NUCLEOTIDE SEQUENCE [LARGE SCALE GENOMIC DNA]</scope>
    <source>
        <strain evidence="7 8">DSM 45474</strain>
    </source>
</reference>
<dbReference type="PROSITE" id="PS00041">
    <property type="entry name" value="HTH_ARAC_FAMILY_1"/>
    <property type="match status" value="1"/>
</dbReference>
<feature type="domain" description="HTH araC/xylS-type" evidence="5">
    <location>
        <begin position="421"/>
        <end position="519"/>
    </location>
</feature>
<protein>
    <submittedName>
        <fullName evidence="7">Two component transcriptional regulator, AraC family</fullName>
    </submittedName>
</protein>
<dbReference type="GO" id="GO:0043565">
    <property type="term" value="F:sequence-specific DNA binding"/>
    <property type="evidence" value="ECO:0007669"/>
    <property type="project" value="InterPro"/>
</dbReference>
<feature type="domain" description="Response regulatory" evidence="6">
    <location>
        <begin position="3"/>
        <end position="121"/>
    </location>
</feature>
<keyword evidence="4" id="KW-0597">Phosphoprotein</keyword>
<dbReference type="SMART" id="SM00342">
    <property type="entry name" value="HTH_ARAC"/>
    <property type="match status" value="1"/>
</dbReference>
<name>A0A521C251_9BACL</name>
<evidence type="ECO:0000313" key="7">
    <source>
        <dbReference type="EMBL" id="SMO52891.1"/>
    </source>
</evidence>
<dbReference type="PROSITE" id="PS50110">
    <property type="entry name" value="RESPONSE_REGULATORY"/>
    <property type="match status" value="1"/>
</dbReference>
<dbReference type="SUPFAM" id="SSF52172">
    <property type="entry name" value="CheY-like"/>
    <property type="match status" value="1"/>
</dbReference>
<evidence type="ECO:0000256" key="1">
    <source>
        <dbReference type="ARBA" id="ARBA00023015"/>
    </source>
</evidence>
<dbReference type="InterPro" id="IPR020449">
    <property type="entry name" value="Tscrpt_reg_AraC-type_HTH"/>
</dbReference>
<dbReference type="SMART" id="SM00448">
    <property type="entry name" value="REC"/>
    <property type="match status" value="1"/>
</dbReference>
<dbReference type="EMBL" id="FXTI01000003">
    <property type="protein sequence ID" value="SMO52891.1"/>
    <property type="molecule type" value="Genomic_DNA"/>
</dbReference>
<dbReference type="Pfam" id="PF00072">
    <property type="entry name" value="Response_reg"/>
    <property type="match status" value="1"/>
</dbReference>
<dbReference type="PANTHER" id="PTHR43280:SF2">
    <property type="entry name" value="HTH-TYPE TRANSCRIPTIONAL REGULATOR EXSA"/>
    <property type="match status" value="1"/>
</dbReference>
<dbReference type="Gene3D" id="3.40.50.2300">
    <property type="match status" value="1"/>
</dbReference>
<evidence type="ECO:0000256" key="2">
    <source>
        <dbReference type="ARBA" id="ARBA00023125"/>
    </source>
</evidence>
<evidence type="ECO:0000256" key="4">
    <source>
        <dbReference type="PROSITE-ProRule" id="PRU00169"/>
    </source>
</evidence>
<keyword evidence="1" id="KW-0805">Transcription regulation</keyword>
<dbReference type="PANTHER" id="PTHR43280">
    <property type="entry name" value="ARAC-FAMILY TRANSCRIPTIONAL REGULATOR"/>
    <property type="match status" value="1"/>
</dbReference>
<feature type="modified residue" description="4-aspartylphosphate" evidence="4">
    <location>
        <position position="56"/>
    </location>
</feature>
<dbReference type="SUPFAM" id="SSF46689">
    <property type="entry name" value="Homeodomain-like"/>
    <property type="match status" value="2"/>
</dbReference>
<dbReference type="GO" id="GO:0000160">
    <property type="term" value="P:phosphorelay signal transduction system"/>
    <property type="evidence" value="ECO:0007669"/>
    <property type="project" value="InterPro"/>
</dbReference>
<dbReference type="Proteomes" id="UP000315636">
    <property type="component" value="Unassembled WGS sequence"/>
</dbReference>
<dbReference type="CDD" id="cd17536">
    <property type="entry name" value="REC_YesN-like"/>
    <property type="match status" value="1"/>
</dbReference>
<evidence type="ECO:0000259" key="6">
    <source>
        <dbReference type="PROSITE" id="PS50110"/>
    </source>
</evidence>
<dbReference type="PRINTS" id="PR00032">
    <property type="entry name" value="HTHARAC"/>
</dbReference>
<dbReference type="InterPro" id="IPR009057">
    <property type="entry name" value="Homeodomain-like_sf"/>
</dbReference>
<dbReference type="OrthoDB" id="342399at2"/>
<dbReference type="PROSITE" id="PS01124">
    <property type="entry name" value="HTH_ARAC_FAMILY_2"/>
    <property type="match status" value="1"/>
</dbReference>
<gene>
    <name evidence="7" type="ORF">SAMN06264849_10348</name>
</gene>
<dbReference type="InterPro" id="IPR041522">
    <property type="entry name" value="CdaR_GGDEF"/>
</dbReference>
<dbReference type="Pfam" id="PF12833">
    <property type="entry name" value="HTH_18"/>
    <property type="match status" value="1"/>
</dbReference>
<keyword evidence="8" id="KW-1185">Reference proteome</keyword>
<keyword evidence="2" id="KW-0238">DNA-binding</keyword>
<dbReference type="Gene3D" id="1.10.10.60">
    <property type="entry name" value="Homeodomain-like"/>
    <property type="match status" value="2"/>
</dbReference>
<dbReference type="GO" id="GO:0003700">
    <property type="term" value="F:DNA-binding transcription factor activity"/>
    <property type="evidence" value="ECO:0007669"/>
    <property type="project" value="InterPro"/>
</dbReference>
<dbReference type="Pfam" id="PF17853">
    <property type="entry name" value="GGDEF_2"/>
    <property type="match status" value="1"/>
</dbReference>
<dbReference type="InterPro" id="IPR001789">
    <property type="entry name" value="Sig_transdc_resp-reg_receiver"/>
</dbReference>
<dbReference type="AlphaFoldDB" id="A0A521C251"/>
<accession>A0A521C251</accession>
<keyword evidence="3" id="KW-0804">Transcription</keyword>
<evidence type="ECO:0000259" key="5">
    <source>
        <dbReference type="PROSITE" id="PS01124"/>
    </source>
</evidence>
<organism evidence="7 8">
    <name type="scientific">Melghirimyces algeriensis</name>
    <dbReference type="NCBI Taxonomy" id="910412"/>
    <lineage>
        <taxon>Bacteria</taxon>
        <taxon>Bacillati</taxon>
        <taxon>Bacillota</taxon>
        <taxon>Bacilli</taxon>
        <taxon>Bacillales</taxon>
        <taxon>Thermoactinomycetaceae</taxon>
        <taxon>Melghirimyces</taxon>
    </lineage>
</organism>
<sequence>MYRLLIAEDEPIEREAMRVMIERILSDRIQVVGEAENGRKAVEMAEKTQPDIIMMDIKMPGINGIDAIREIQKKQPDTRFILVTAYDRFQYAREAMRMGIKEYLLKPGTIKELEEAISNVVREIDEERRRREQELDLKDKWMRVQSLVETEWVTSLLLEHIRDVSWEDLHAILQVKMASGFAFVISSISNMNNSEEQRRLYETMKETVKDECPTCLVGPMMGRQVPVFVLWQEPLVWGQPSTKSKVVHILQKTIQALKKRFGGSNLFIGAGLVYNHAEGLRKSYREALIAARRPTSPAGYLLYDDLSTVYSPDEAVLLHTEKELLAAVQQGDDECALQWYDRYVQEADLYHQQDDKPHRLIELMIILYRGMDAPETERPDWSQFHKQASIEEQVEWGRHYLLSLIHNAQTRRKSRLKGGLERAKAYIHQHYQDNLTLASVAAEVNLNPYYFSKLFKEECNTTFIDYLTRVRIDQAKQLIQSGDWSLKEVCYQVGYQDPNYFSRVFKKMTGVPPSQYRKRITNPDR</sequence>
<dbReference type="InterPro" id="IPR011006">
    <property type="entry name" value="CheY-like_superfamily"/>
</dbReference>
<dbReference type="RefSeq" id="WP_142504824.1">
    <property type="nucleotide sequence ID" value="NZ_FXTI01000003.1"/>
</dbReference>
<proteinExistence type="predicted"/>
<dbReference type="InterPro" id="IPR018060">
    <property type="entry name" value="HTH_AraC"/>
</dbReference>
<evidence type="ECO:0000313" key="8">
    <source>
        <dbReference type="Proteomes" id="UP000315636"/>
    </source>
</evidence>